<evidence type="ECO:0000256" key="1">
    <source>
        <dbReference type="SAM" id="MobiDB-lite"/>
    </source>
</evidence>
<organism evidence="2 3">
    <name type="scientific">Sphaeroforma arctica JP610</name>
    <dbReference type="NCBI Taxonomy" id="667725"/>
    <lineage>
        <taxon>Eukaryota</taxon>
        <taxon>Ichthyosporea</taxon>
        <taxon>Ichthyophonida</taxon>
        <taxon>Sphaeroforma</taxon>
    </lineage>
</organism>
<reference evidence="2 3" key="1">
    <citation type="submission" date="2011-02" db="EMBL/GenBank/DDBJ databases">
        <title>The Genome Sequence of Sphaeroforma arctica JP610.</title>
        <authorList>
            <consortium name="The Broad Institute Genome Sequencing Platform"/>
            <person name="Russ C."/>
            <person name="Cuomo C."/>
            <person name="Young S.K."/>
            <person name="Zeng Q."/>
            <person name="Gargeya S."/>
            <person name="Alvarado L."/>
            <person name="Berlin A."/>
            <person name="Chapman S.B."/>
            <person name="Chen Z."/>
            <person name="Freedman E."/>
            <person name="Gellesch M."/>
            <person name="Goldberg J."/>
            <person name="Griggs A."/>
            <person name="Gujja S."/>
            <person name="Heilman E."/>
            <person name="Heiman D."/>
            <person name="Howarth C."/>
            <person name="Mehta T."/>
            <person name="Neiman D."/>
            <person name="Pearson M."/>
            <person name="Roberts A."/>
            <person name="Saif S."/>
            <person name="Shea T."/>
            <person name="Shenoy N."/>
            <person name="Sisk P."/>
            <person name="Stolte C."/>
            <person name="Sykes S."/>
            <person name="White J."/>
            <person name="Yandava C."/>
            <person name="Burger G."/>
            <person name="Gray M.W."/>
            <person name="Holland P.W.H."/>
            <person name="King N."/>
            <person name="Lang F.B.F."/>
            <person name="Roger A.J."/>
            <person name="Ruiz-Trillo I."/>
            <person name="Haas B."/>
            <person name="Nusbaum C."/>
            <person name="Birren B."/>
        </authorList>
    </citation>
    <scope>NUCLEOTIDE SEQUENCE [LARGE SCALE GENOMIC DNA]</scope>
    <source>
        <strain evidence="2 3">JP610</strain>
    </source>
</reference>
<proteinExistence type="predicted"/>
<dbReference type="Proteomes" id="UP000054560">
    <property type="component" value="Unassembled WGS sequence"/>
</dbReference>
<dbReference type="GeneID" id="25910541"/>
<protein>
    <submittedName>
        <fullName evidence="2">Uncharacterized protein</fullName>
    </submittedName>
</protein>
<feature type="region of interest" description="Disordered" evidence="1">
    <location>
        <begin position="1"/>
        <end position="32"/>
    </location>
</feature>
<keyword evidence="3" id="KW-1185">Reference proteome</keyword>
<feature type="compositionally biased region" description="Basic residues" evidence="1">
    <location>
        <begin position="1"/>
        <end position="14"/>
    </location>
</feature>
<evidence type="ECO:0000313" key="2">
    <source>
        <dbReference type="EMBL" id="KNC77502.1"/>
    </source>
</evidence>
<evidence type="ECO:0000313" key="3">
    <source>
        <dbReference type="Proteomes" id="UP000054560"/>
    </source>
</evidence>
<dbReference type="EMBL" id="KQ242713">
    <property type="protein sequence ID" value="KNC77502.1"/>
    <property type="molecule type" value="Genomic_DNA"/>
</dbReference>
<accession>A0A0L0FL37</accession>
<gene>
    <name evidence="2" type="ORF">SARC_10037</name>
</gene>
<sequence length="82" mass="9009">MGAPHLKKGKKAKKQVPTEDSGVDENAARPGTADYVCGGDFGKYFEEQYGEERWATLKEALVLPGDYIVAVTWRGVFEEQSG</sequence>
<dbReference type="AlphaFoldDB" id="A0A0L0FL37"/>
<name>A0A0L0FL37_9EUKA</name>
<dbReference type="RefSeq" id="XP_014151404.1">
    <property type="nucleotide sequence ID" value="XM_014295929.1"/>
</dbReference>